<gene>
    <name evidence="1" type="ORF">I2H38_19705</name>
</gene>
<evidence type="ECO:0000313" key="2">
    <source>
        <dbReference type="Proteomes" id="UP000599312"/>
    </source>
</evidence>
<dbReference type="EMBL" id="JADQDO010000016">
    <property type="protein sequence ID" value="MBF9235592.1"/>
    <property type="molecule type" value="Genomic_DNA"/>
</dbReference>
<dbReference type="AlphaFoldDB" id="A0A931BZC9"/>
<evidence type="ECO:0008006" key="3">
    <source>
        <dbReference type="Google" id="ProtNLM"/>
    </source>
</evidence>
<evidence type="ECO:0000313" key="1">
    <source>
        <dbReference type="EMBL" id="MBF9235592.1"/>
    </source>
</evidence>
<proteinExistence type="predicted"/>
<comment type="caution">
    <text evidence="1">The sequence shown here is derived from an EMBL/GenBank/DDBJ whole genome shotgun (WGS) entry which is preliminary data.</text>
</comment>
<protein>
    <recommendedName>
        <fullName evidence="3">Phage tail protein</fullName>
    </recommendedName>
</protein>
<reference evidence="1" key="1">
    <citation type="submission" date="2020-11" db="EMBL/GenBank/DDBJ databases">
        <authorList>
            <person name="Kim M.K."/>
        </authorList>
    </citation>
    <scope>NUCLEOTIDE SEQUENCE</scope>
    <source>
        <strain evidence="1">BT350</strain>
    </source>
</reference>
<dbReference type="Proteomes" id="UP000599312">
    <property type="component" value="Unassembled WGS sequence"/>
</dbReference>
<accession>A0A931BZC9</accession>
<sequence>MSEKIVSQLDQDGYFVAAVVADESPLEPGTFLMPAGAIDEAPPTVKPGTRAKYTGKGFVFENIPVPEPEPGPKPAPAEIMRAQAYRDEADPLFFKWQRDEATKAEWLAKIAEIKARYPDAPAA</sequence>
<keyword evidence="2" id="KW-1185">Reference proteome</keyword>
<name>A0A931BZC9_9HYPH</name>
<organism evidence="1 2">
    <name type="scientific">Microvirga alba</name>
    <dbReference type="NCBI Taxonomy" id="2791025"/>
    <lineage>
        <taxon>Bacteria</taxon>
        <taxon>Pseudomonadati</taxon>
        <taxon>Pseudomonadota</taxon>
        <taxon>Alphaproteobacteria</taxon>
        <taxon>Hyphomicrobiales</taxon>
        <taxon>Methylobacteriaceae</taxon>
        <taxon>Microvirga</taxon>
    </lineage>
</organism>
<dbReference type="RefSeq" id="WP_196273585.1">
    <property type="nucleotide sequence ID" value="NZ_JADQDO010000016.1"/>
</dbReference>